<dbReference type="EMBL" id="WJBE01000004">
    <property type="protein sequence ID" value="MBC3899125.1"/>
    <property type="molecule type" value="Genomic_DNA"/>
</dbReference>
<evidence type="ECO:0000313" key="1">
    <source>
        <dbReference type="EMBL" id="MBC3899125.1"/>
    </source>
</evidence>
<keyword evidence="2" id="KW-1185">Reference proteome</keyword>
<proteinExistence type="predicted"/>
<gene>
    <name evidence="1" type="ORF">GH811_05785</name>
</gene>
<comment type="caution">
    <text evidence="1">The sequence shown here is derived from an EMBL/GenBank/DDBJ whole genome shotgun (WGS) entry which is preliminary data.</text>
</comment>
<reference evidence="1 2" key="1">
    <citation type="journal article" date="2020" name="mSystems">
        <title>Defining Genomic and Predicted Metabolic Features of the Acetobacterium Genus.</title>
        <authorList>
            <person name="Ross D.E."/>
            <person name="Marshall C.W."/>
            <person name="Gulliver D."/>
            <person name="May H.D."/>
            <person name="Norman R.S."/>
        </authorList>
    </citation>
    <scope>NUCLEOTIDE SEQUENCE [LARGE SCALE GENOMIC DNA]</scope>
    <source>
        <strain evidence="1 2">DSM 4132</strain>
    </source>
</reference>
<name>A0ABR6YVK6_9FIRM</name>
<evidence type="ECO:0000313" key="2">
    <source>
        <dbReference type="Proteomes" id="UP000622405"/>
    </source>
</evidence>
<dbReference type="RefSeq" id="WP_186893678.1">
    <property type="nucleotide sequence ID" value="NZ_WJBE01000004.1"/>
</dbReference>
<accession>A0ABR6YVK6</accession>
<evidence type="ECO:0008006" key="3">
    <source>
        <dbReference type="Google" id="ProtNLM"/>
    </source>
</evidence>
<organism evidence="1 2">
    <name type="scientific">Acetobacterium malicum</name>
    <dbReference type="NCBI Taxonomy" id="52692"/>
    <lineage>
        <taxon>Bacteria</taxon>
        <taxon>Bacillati</taxon>
        <taxon>Bacillota</taxon>
        <taxon>Clostridia</taxon>
        <taxon>Eubacteriales</taxon>
        <taxon>Eubacteriaceae</taxon>
        <taxon>Acetobacterium</taxon>
    </lineage>
</organism>
<sequence>MDLELIIDEVFKRIMDKTRQNEMVTEERSTKMFLQCDGSLLSIAGYETVLLDAVKDKNQFRNYEFLVIRELSIDEMAASVSGLSINEKTRVLRQFLLTGKPVYVIEEGLEHRAYKAIANPVFYNLFKEQEMKLIQYGLRIMTAVALESALGSEEKKPSPEIFKKETSEQSAASVLSSDIQYSTVKKLINHELAKQLAVEATIILKTGTLITPYAKDVFKESNTTITFI</sequence>
<protein>
    <recommendedName>
        <fullName evidence="3">Ethanolamine utilization protein</fullName>
    </recommendedName>
</protein>
<dbReference type="Proteomes" id="UP000622405">
    <property type="component" value="Unassembled WGS sequence"/>
</dbReference>